<protein>
    <submittedName>
        <fullName evidence="1">Uncharacterized protein</fullName>
    </submittedName>
</protein>
<evidence type="ECO:0000313" key="1">
    <source>
        <dbReference type="EMBL" id="PRQ34366.1"/>
    </source>
</evidence>
<sequence>MFFRFVERDAVHKALMALLRTRTYICNRAWTETMAFESRTRKSKPRNGQ</sequence>
<keyword evidence="2" id="KW-1185">Reference proteome</keyword>
<accession>A0A2P6QJL2</accession>
<dbReference type="Gramene" id="PRQ34366">
    <property type="protein sequence ID" value="PRQ34366"/>
    <property type="gene ID" value="RchiOBHm_Chr5g0068011"/>
</dbReference>
<name>A0A2P6QJL2_ROSCH</name>
<dbReference type="EMBL" id="PDCK01000043">
    <property type="protein sequence ID" value="PRQ34366.1"/>
    <property type="molecule type" value="Genomic_DNA"/>
</dbReference>
<comment type="caution">
    <text evidence="1">The sequence shown here is derived from an EMBL/GenBank/DDBJ whole genome shotgun (WGS) entry which is preliminary data.</text>
</comment>
<evidence type="ECO:0000313" key="2">
    <source>
        <dbReference type="Proteomes" id="UP000238479"/>
    </source>
</evidence>
<organism evidence="1 2">
    <name type="scientific">Rosa chinensis</name>
    <name type="common">China rose</name>
    <dbReference type="NCBI Taxonomy" id="74649"/>
    <lineage>
        <taxon>Eukaryota</taxon>
        <taxon>Viridiplantae</taxon>
        <taxon>Streptophyta</taxon>
        <taxon>Embryophyta</taxon>
        <taxon>Tracheophyta</taxon>
        <taxon>Spermatophyta</taxon>
        <taxon>Magnoliopsida</taxon>
        <taxon>eudicotyledons</taxon>
        <taxon>Gunneridae</taxon>
        <taxon>Pentapetalae</taxon>
        <taxon>rosids</taxon>
        <taxon>fabids</taxon>
        <taxon>Rosales</taxon>
        <taxon>Rosaceae</taxon>
        <taxon>Rosoideae</taxon>
        <taxon>Rosoideae incertae sedis</taxon>
        <taxon>Rosa</taxon>
    </lineage>
</organism>
<dbReference type="AlphaFoldDB" id="A0A2P6QJL2"/>
<dbReference type="Proteomes" id="UP000238479">
    <property type="component" value="Chromosome 5"/>
</dbReference>
<reference evidence="1 2" key="1">
    <citation type="journal article" date="2018" name="Nat. Genet.">
        <title>The Rosa genome provides new insights in the design of modern roses.</title>
        <authorList>
            <person name="Bendahmane M."/>
        </authorList>
    </citation>
    <scope>NUCLEOTIDE SEQUENCE [LARGE SCALE GENOMIC DNA]</scope>
    <source>
        <strain evidence="2">cv. Old Blush</strain>
    </source>
</reference>
<proteinExistence type="predicted"/>
<gene>
    <name evidence="1" type="ORF">RchiOBHm_Chr5g0068011</name>
</gene>